<keyword evidence="3" id="KW-1185">Reference proteome</keyword>
<organism evidence="2 3">
    <name type="scientific">Fibrisoma montanum</name>
    <dbReference type="NCBI Taxonomy" id="2305895"/>
    <lineage>
        <taxon>Bacteria</taxon>
        <taxon>Pseudomonadati</taxon>
        <taxon>Bacteroidota</taxon>
        <taxon>Cytophagia</taxon>
        <taxon>Cytophagales</taxon>
        <taxon>Spirosomataceae</taxon>
        <taxon>Fibrisoma</taxon>
    </lineage>
</organism>
<dbReference type="InterPro" id="IPR011008">
    <property type="entry name" value="Dimeric_a/b-barrel"/>
</dbReference>
<dbReference type="Proteomes" id="UP000283523">
    <property type="component" value="Unassembled WGS sequence"/>
</dbReference>
<dbReference type="OrthoDB" id="960864at2"/>
<evidence type="ECO:0000313" key="2">
    <source>
        <dbReference type="EMBL" id="RIV23869.1"/>
    </source>
</evidence>
<dbReference type="EMBL" id="QXED01000003">
    <property type="protein sequence ID" value="RIV23869.1"/>
    <property type="molecule type" value="Genomic_DNA"/>
</dbReference>
<accession>A0A418MBX7</accession>
<gene>
    <name evidence="2" type="ORF">DYU11_12960</name>
</gene>
<dbReference type="SUPFAM" id="SSF54909">
    <property type="entry name" value="Dimeric alpha+beta barrel"/>
    <property type="match status" value="1"/>
</dbReference>
<protein>
    <recommendedName>
        <fullName evidence="1">ABM domain-containing protein</fullName>
    </recommendedName>
</protein>
<dbReference type="InterPro" id="IPR007138">
    <property type="entry name" value="ABM_dom"/>
</dbReference>
<evidence type="ECO:0000313" key="3">
    <source>
        <dbReference type="Proteomes" id="UP000283523"/>
    </source>
</evidence>
<evidence type="ECO:0000259" key="1">
    <source>
        <dbReference type="Pfam" id="PF03992"/>
    </source>
</evidence>
<feature type="domain" description="ABM" evidence="1">
    <location>
        <begin position="1"/>
        <end position="61"/>
    </location>
</feature>
<reference evidence="2 3" key="1">
    <citation type="submission" date="2018-08" db="EMBL/GenBank/DDBJ databases">
        <title>Fibrisoma montanum sp. nov., isolated from Danxia mountain soil.</title>
        <authorList>
            <person name="Huang Y."/>
        </authorList>
    </citation>
    <scope>NUCLEOTIDE SEQUENCE [LARGE SCALE GENOMIC DNA]</scope>
    <source>
        <strain evidence="2 3">HYT19</strain>
    </source>
</reference>
<proteinExistence type="predicted"/>
<dbReference type="AlphaFoldDB" id="A0A418MBX7"/>
<comment type="caution">
    <text evidence="2">The sequence shown here is derived from an EMBL/GenBank/DDBJ whole genome shotgun (WGS) entry which is preliminary data.</text>
</comment>
<dbReference type="Gene3D" id="3.30.70.100">
    <property type="match status" value="1"/>
</dbReference>
<dbReference type="Pfam" id="PF03992">
    <property type="entry name" value="ABM"/>
    <property type="match status" value="1"/>
</dbReference>
<dbReference type="RefSeq" id="WP_119668085.1">
    <property type="nucleotide sequence ID" value="NZ_QXED01000003.1"/>
</dbReference>
<name>A0A418MBX7_9BACT</name>
<sequence>MFARIMEGQLAADAAEEAINYVRQSLAPALRRQPGFLNGRLLRDPGTQACLLVLVWESEADRAQADDNSFLQTLLAHLSLYFVDRPMSQSYELQVQIV</sequence>